<evidence type="ECO:0000313" key="9">
    <source>
        <dbReference type="Proteomes" id="UP000285023"/>
    </source>
</evidence>
<keyword evidence="4" id="KW-0800">Toxin</keyword>
<reference evidence="8 9" key="1">
    <citation type="submission" date="2018-09" db="EMBL/GenBank/DDBJ databases">
        <title>Sphingomonas sp. DAC4.</title>
        <authorList>
            <person name="Seo T."/>
        </authorList>
    </citation>
    <scope>NUCLEOTIDE SEQUENCE [LARGE SCALE GENOMIC DNA]</scope>
    <source>
        <strain evidence="8 9">DAC4</strain>
    </source>
</reference>
<protein>
    <recommendedName>
        <fullName evidence="10">Calcium-binding protein</fullName>
    </recommendedName>
</protein>
<evidence type="ECO:0000256" key="3">
    <source>
        <dbReference type="ARBA" id="ARBA00022525"/>
    </source>
</evidence>
<dbReference type="PANTHER" id="PTHR38340">
    <property type="entry name" value="S-LAYER PROTEIN"/>
    <property type="match status" value="1"/>
</dbReference>
<proteinExistence type="predicted"/>
<evidence type="ECO:0000256" key="2">
    <source>
        <dbReference type="ARBA" id="ARBA00004613"/>
    </source>
</evidence>
<organism evidence="8 9">
    <name type="scientific">Sphingomonas edaphi</name>
    <dbReference type="NCBI Taxonomy" id="2315689"/>
    <lineage>
        <taxon>Bacteria</taxon>
        <taxon>Pseudomonadati</taxon>
        <taxon>Pseudomonadota</taxon>
        <taxon>Alphaproteobacteria</taxon>
        <taxon>Sphingomonadales</taxon>
        <taxon>Sphingomonadaceae</taxon>
        <taxon>Sphingomonas</taxon>
    </lineage>
</organism>
<dbReference type="Pfam" id="PF00353">
    <property type="entry name" value="HemolysinCabind"/>
    <property type="match status" value="18"/>
</dbReference>
<evidence type="ECO:0000256" key="4">
    <source>
        <dbReference type="ARBA" id="ARBA00022656"/>
    </source>
</evidence>
<dbReference type="SUPFAM" id="SSF51120">
    <property type="entry name" value="beta-Roll"/>
    <property type="match status" value="11"/>
</dbReference>
<accession>A0A418PY72</accession>
<dbReference type="GO" id="GO:0005576">
    <property type="term" value="C:extracellular region"/>
    <property type="evidence" value="ECO:0007669"/>
    <property type="project" value="UniProtKB-SubCell"/>
</dbReference>
<dbReference type="InterPro" id="IPR018511">
    <property type="entry name" value="Hemolysin-typ_Ca-bd_CS"/>
</dbReference>
<dbReference type="InterPro" id="IPR050557">
    <property type="entry name" value="RTX_toxin/Mannuronan_C5-epim"/>
</dbReference>
<keyword evidence="6" id="KW-0843">Virulence</keyword>
<keyword evidence="3" id="KW-0964">Secreted</keyword>
<keyword evidence="5" id="KW-0677">Repeat</keyword>
<evidence type="ECO:0000256" key="1">
    <source>
        <dbReference type="ARBA" id="ARBA00004370"/>
    </source>
</evidence>
<evidence type="ECO:0000256" key="5">
    <source>
        <dbReference type="ARBA" id="ARBA00022737"/>
    </source>
</evidence>
<evidence type="ECO:0000313" key="8">
    <source>
        <dbReference type="EMBL" id="RIX27227.1"/>
    </source>
</evidence>
<comment type="caution">
    <text evidence="8">The sequence shown here is derived from an EMBL/GenBank/DDBJ whole genome shotgun (WGS) entry which is preliminary data.</text>
</comment>
<sequence length="1200" mass="118987">WMLDGIENLSGGLGNDSLTGDGNANVLAGSAGNDSLSGGAGDDTLYGDGDINWDTHGVGRSGPIVTTADTGAGGNDTLEGGLGDDQIYGGGGIDTASYANAGGAVEAYLYEGGFGEAVGADGYDQLFNIENLTGSAFNDILYGNSEANVVDGGDGHDFLQARGGDDTVYGGSGDDYLGGGTGNDLLDGGAGFDRASFANGSTGPVTVDLRIQGLAQNTGLGMDTLIDIEAASGTAFGDTITGNSGDNWLWGASDGTGNDTLDGQEGNDLIENGAGDHVLSGGDGIDTFRYSALTSATGITLSLALQGASQNTGVGIMLLNGFENLTGSQFADSLTGDGNDNLLAGSGGDDTLVGGAGNDTLYGDGHVSPDTHGGGGSGPITTWADVATIGGVSGNDLLEGGLGNDVIDGGGGIDTATYANADGSVSVNLGLGFASGADGNDTLANIENVVGSEFADTLNGDGGDNVIEGLGGNDLIQGQGGNDTIYGGDGDDTLRGDTGENSLAVSGDDIIYGGNGNDGLRGGLGNDQLYGGANNDLLRGNGGVDYFDGGIDDGEGVNGIGDRVSFFELRATQGAVADLRTGVISNDGFGNVETMVDIESLGADTAYVDTFHGDDNRNFFGGSRGDNLYGHGGDDRFQTGAAAAVIDGGSGIDLLALDASGGWLLPDADADGLAESAAAALAGWTVNLDAGAMIDGYGNSGTVTGIENVNGSQLGDAITGDANANVLKGGDGNDVLEGGLGNDTLDGESGVDTASYANAGSSVTVSLTAGSASGADDDDTLAGFENVIGSQHDDVIIGGSGANQLSGGGGDDLLYGRQGNDELLGGDGDDFLRGEEGDDILNGGAGKDRVSYGFLAAAVGVTVNLNVQGVAQDTGHGKDTLIDIEHASGTIYNDVITGNGDDNWLWGGSNGSGVTGNDTISGGGGNDLIEVGTGNHTLDGGTGDDTLSLFGNSTDITAAGITFDLTRLGTAQNTEQGMMLATGFENVSGSIYDDFITGNNGANILLGDAGNDTLRGGDGNDTLFGDGRMAIDTHGTGGSGDITLVDDVAAEFGLTPGNDIMLGGRGNDTLHGGRGDDTMTGNQGNDSFVISAQSGDDVITDFAVNIDKIVFDALSGVDDFSDLTIVKVGSKTVISWGTTDSITLDGVKASSLDAGDFEFGSPAWASVAESLSQGSSFGQSSAMDQAALDMASVSLALMHG</sequence>
<comment type="subcellular location">
    <subcellularLocation>
        <location evidence="1">Membrane</location>
    </subcellularLocation>
    <subcellularLocation>
        <location evidence="2">Secreted</location>
    </subcellularLocation>
</comment>
<keyword evidence="7" id="KW-0472">Membrane</keyword>
<dbReference type="PROSITE" id="PS00330">
    <property type="entry name" value="HEMOLYSIN_CALCIUM"/>
    <property type="match status" value="6"/>
</dbReference>
<dbReference type="InterPro" id="IPR001343">
    <property type="entry name" value="Hemolysn_Ca-bd"/>
</dbReference>
<dbReference type="InterPro" id="IPR003995">
    <property type="entry name" value="RTX_toxin_determinant-A"/>
</dbReference>
<dbReference type="GO" id="GO:0016020">
    <property type="term" value="C:membrane"/>
    <property type="evidence" value="ECO:0007669"/>
    <property type="project" value="UniProtKB-SubCell"/>
</dbReference>
<dbReference type="Proteomes" id="UP000285023">
    <property type="component" value="Unassembled WGS sequence"/>
</dbReference>
<gene>
    <name evidence="8" type="ORF">D3M59_09185</name>
</gene>
<evidence type="ECO:0000256" key="6">
    <source>
        <dbReference type="ARBA" id="ARBA00023026"/>
    </source>
</evidence>
<dbReference type="PANTHER" id="PTHR38340:SF1">
    <property type="entry name" value="S-LAYER PROTEIN"/>
    <property type="match status" value="1"/>
</dbReference>
<feature type="non-terminal residue" evidence="8">
    <location>
        <position position="1"/>
    </location>
</feature>
<dbReference type="InterPro" id="IPR011049">
    <property type="entry name" value="Serralysin-like_metalloprot_C"/>
</dbReference>
<dbReference type="GO" id="GO:0090729">
    <property type="term" value="F:toxin activity"/>
    <property type="evidence" value="ECO:0007669"/>
    <property type="project" value="UniProtKB-KW"/>
</dbReference>
<evidence type="ECO:0008006" key="10">
    <source>
        <dbReference type="Google" id="ProtNLM"/>
    </source>
</evidence>
<name>A0A418PY72_9SPHN</name>
<dbReference type="PRINTS" id="PR00313">
    <property type="entry name" value="CABNDNGRPT"/>
</dbReference>
<dbReference type="AlphaFoldDB" id="A0A418PY72"/>
<dbReference type="RefSeq" id="WP_407695446.1">
    <property type="nucleotide sequence ID" value="NZ_QXTF01000003.1"/>
</dbReference>
<dbReference type="EMBL" id="QXTF01000003">
    <property type="protein sequence ID" value="RIX27227.1"/>
    <property type="molecule type" value="Genomic_DNA"/>
</dbReference>
<dbReference type="GO" id="GO:0005509">
    <property type="term" value="F:calcium ion binding"/>
    <property type="evidence" value="ECO:0007669"/>
    <property type="project" value="InterPro"/>
</dbReference>
<evidence type="ECO:0000256" key="7">
    <source>
        <dbReference type="ARBA" id="ARBA00023136"/>
    </source>
</evidence>
<keyword evidence="9" id="KW-1185">Reference proteome</keyword>
<dbReference type="PRINTS" id="PR01488">
    <property type="entry name" value="RTXTOXINA"/>
</dbReference>
<dbReference type="Gene3D" id="2.150.10.10">
    <property type="entry name" value="Serralysin-like metalloprotease, C-terminal"/>
    <property type="match status" value="10"/>
</dbReference>